<dbReference type="RefSeq" id="WP_320685903.1">
    <property type="nucleotide sequence ID" value="NZ_JAXBLV010000078.1"/>
</dbReference>
<protein>
    <submittedName>
        <fullName evidence="1">Uncharacterized protein</fullName>
    </submittedName>
</protein>
<dbReference type="Proteomes" id="UP001272242">
    <property type="component" value="Unassembled WGS sequence"/>
</dbReference>
<accession>A0ABU5EZ44</accession>
<comment type="caution">
    <text evidence="1">The sequence shown here is derived from an EMBL/GenBank/DDBJ whole genome shotgun (WGS) entry which is preliminary data.</text>
</comment>
<name>A0ABU5EZ44_9BACT</name>
<dbReference type="EMBL" id="JAXBLV010000078">
    <property type="protein sequence ID" value="MDY3559078.1"/>
    <property type="molecule type" value="Genomic_DNA"/>
</dbReference>
<evidence type="ECO:0000313" key="2">
    <source>
        <dbReference type="Proteomes" id="UP001272242"/>
    </source>
</evidence>
<proteinExistence type="predicted"/>
<reference evidence="2" key="1">
    <citation type="journal article" date="2023" name="Mar. Drugs">
        <title>Gemmata algarum, a Novel Planctomycete Isolated from an Algal Mat, Displays Antimicrobial Activity.</title>
        <authorList>
            <person name="Kumar G."/>
            <person name="Kallscheuer N."/>
            <person name="Kashif M."/>
            <person name="Ahamad S."/>
            <person name="Jagadeeshwari U."/>
            <person name="Pannikurungottu S."/>
            <person name="Haufschild T."/>
            <person name="Kabuu M."/>
            <person name="Sasikala C."/>
            <person name="Jogler C."/>
            <person name="Ramana C."/>
        </authorList>
    </citation>
    <scope>NUCLEOTIDE SEQUENCE [LARGE SCALE GENOMIC DNA]</scope>
    <source>
        <strain evidence="2">JC673</strain>
    </source>
</reference>
<keyword evidence="2" id="KW-1185">Reference proteome</keyword>
<sequence length="89" mass="10169">MGAWQRRAQHMVGSVAELPQPVGAVEYAGVFRETAEHNIYLLDQEMARIGVRYFAEFRGRRYRTTRFTIFVPTEQVGAVAAIAARLRRV</sequence>
<evidence type="ECO:0000313" key="1">
    <source>
        <dbReference type="EMBL" id="MDY3559078.1"/>
    </source>
</evidence>
<gene>
    <name evidence="1" type="ORF">R5W23_006268</name>
</gene>
<organism evidence="1 2">
    <name type="scientific">Gemmata algarum</name>
    <dbReference type="NCBI Taxonomy" id="2975278"/>
    <lineage>
        <taxon>Bacteria</taxon>
        <taxon>Pseudomonadati</taxon>
        <taxon>Planctomycetota</taxon>
        <taxon>Planctomycetia</taxon>
        <taxon>Gemmatales</taxon>
        <taxon>Gemmataceae</taxon>
        <taxon>Gemmata</taxon>
    </lineage>
</organism>